<dbReference type="PROSITE" id="PS50199">
    <property type="entry name" value="ZF_RANBP2_2"/>
    <property type="match status" value="4"/>
</dbReference>
<keyword evidence="9" id="KW-0862">Zinc</keyword>
<keyword evidence="6 12" id="KW-0863">Zinc-finger</keyword>
<feature type="compositionally biased region" description="Polar residues" evidence="13">
    <location>
        <begin position="200"/>
        <end position="213"/>
    </location>
</feature>
<feature type="active site" evidence="10 11">
    <location>
        <position position="983"/>
    </location>
</feature>
<dbReference type="OrthoDB" id="424753at2759"/>
<feature type="region of interest" description="Disordered" evidence="13">
    <location>
        <begin position="375"/>
        <end position="429"/>
    </location>
</feature>
<feature type="region of interest" description="Disordered" evidence="13">
    <location>
        <begin position="538"/>
        <end position="610"/>
    </location>
</feature>
<feature type="domain" description="RanBP2-type" evidence="14">
    <location>
        <begin position="830"/>
        <end position="862"/>
    </location>
</feature>
<feature type="region of interest" description="Disordered" evidence="13">
    <location>
        <begin position="39"/>
        <end position="103"/>
    </location>
</feature>
<evidence type="ECO:0000259" key="14">
    <source>
        <dbReference type="PROSITE" id="PS50199"/>
    </source>
</evidence>
<dbReference type="PANTHER" id="PTHR10183:SF382">
    <property type="entry name" value="CALPAIN-15"/>
    <property type="match status" value="1"/>
</dbReference>
<feature type="active site" evidence="10 11">
    <location>
        <position position="1147"/>
    </location>
</feature>
<comment type="caution">
    <text evidence="16">The sequence shown here is derived from an EMBL/GenBank/DDBJ whole genome shotgun (WGS) entry which is preliminary data.</text>
</comment>
<feature type="region of interest" description="Disordered" evidence="13">
    <location>
        <begin position="125"/>
        <end position="271"/>
    </location>
</feature>
<feature type="domain" description="RanBP2-type" evidence="14">
    <location>
        <begin position="463"/>
        <end position="492"/>
    </location>
</feature>
<evidence type="ECO:0000259" key="15">
    <source>
        <dbReference type="PROSITE" id="PS50203"/>
    </source>
</evidence>
<evidence type="ECO:0000256" key="8">
    <source>
        <dbReference type="ARBA" id="ARBA00022807"/>
    </source>
</evidence>
<dbReference type="Gene3D" id="4.10.1060.10">
    <property type="entry name" value="Zinc finger, RanBP2-type"/>
    <property type="match status" value="2"/>
</dbReference>
<feature type="domain" description="RanBP2-type" evidence="14">
    <location>
        <begin position="700"/>
        <end position="730"/>
    </location>
</feature>
<dbReference type="SUPFAM" id="SSF90209">
    <property type="entry name" value="Ran binding protein zinc finger-like"/>
    <property type="match status" value="3"/>
</dbReference>
<sequence length="1500" mass="165007">MCLLSPTPKEQQEILVDNGPLYQAVLSATLTCGGLPRVAGRQQAKEESLARRSTRRSSVPGDQTLGDNSTSLWSDGNPRSTSMAMHGTTTSSAATPPDRNNFSEQVSRRCSACLTCPAETHLLLSDDTENSHENSHDNKPLEDPDDEENNCPGCGKPSDNTPETPTASSNSVSASVSVSLSSSASSSAPSDSPPTPPPRQTSTGDSAPTSSLPRDQGTDDDINLVNNINNQRNSLTLSSKIKAKTSPDISRRLRRSSWPCVSHQRENPKRSPSLPLLVTRWTCIRCLQANCSSLASPVCTACGASSTIAQTNGNLIGVRRGKRLKALKLSNKQEPRGDIVATVAAGLATWIRDVGCLNLGIGVLDRDEGMAQLSSVGLSRNRSQSNRENWTLPPIESMEPISFADSSTDGSQRSPKRHSPSVYERVKSKVSRSLSNGSVVQKLPEHGVIPRPTSLIVAEAHQDDALWSCDNCTLDNAPDLEQCEACDAPRSPTPCSGVVISVPGWESRALGLSSAGPLSYRRSFSEIDAVANAAQKKAANRRSLNDDDPPAVPPHSVGFNSRPKYSYIGITDPDAPPPLPKKQSSKIGLPVVSQRARSESTSPVETPGSSSPLRRMWTCRKCSYAYNPLWSIGCDICSSNRTPPSLLQPSLITVTKDTLNSRPNIPQSPIVVSRDSVRYIPKATLATAESDLEDSIEAPMPGPKWTCKKCTLLNPASRTTCEACGGSKLRSVTHVEDPTLRKGESWVCPSCTLRNPLTAQNCNACKTLADFLEVPGTRDSRPGQRSPSPRLSSGSASGLANITRISTPRHRNSVRRNGPLPGDKRHSKIKESTVTQWHCKLCTFENKSSNGVCEMCQSSKSLSQTPGNIPRFNEPGVSTLRIQRQESVVMENLRHIEEREALEKWERIVRYCKETNEPFVDDSFPPAPKSLYYNPLDTKDNHVVQWRRPHQINVDSSVDSKLPWAVFRTPLPSDISQGVLGNCWLLSALAVLAESDELVRRVLVMRETCPEGAYQVRLCKDGKWTTVLVDDLLPCDKRGHLVYSQAKRKQLWVPLIEKAVAKIHGCYEALVSGRAIEGLATLTGAPCESVPLQPSALPSEDELDKDLIWAQLLSSRQAMFLMGASCGGGNMKVDEEEYQRRGLRPRHAYSVLDVRDVQGIRLLRLRNPWGHYSWKGDWSDDSPVWTPQMREMLMPHGASDGVFWISFDDVLKYFDCIDICKTRVGWSEVRLRGTLPPLSSLRHLSCVLLTVLEPTETEFTLFQEGQRNSEKSQRSQLDLCVVVFRTRSPAAPQVGRLVEHSKRQVRGFVGCHKMLERDLYIVVCLAFNHWHTGMEDTSSYPEYVLAIHSSKRLLVEQISPPAFVLADAIISLTLAKGQRHEGREGMTAYYLTKGWAGLVVMVENRHVNKWIHVKCDCHESYNVVSTRGQLRTADSVPPLHRQVIIVLTQLEGSGGFSIAHRLTHRLANSGNLHDWGPPDTQHCPQIDTQVEGLHSPRLIT</sequence>
<feature type="compositionally biased region" description="Polar residues" evidence="13">
    <location>
        <begin position="404"/>
        <end position="413"/>
    </location>
</feature>
<feature type="compositionally biased region" description="Polar residues" evidence="13">
    <location>
        <begin position="56"/>
        <end position="103"/>
    </location>
</feature>
<dbReference type="SUPFAM" id="SSF54001">
    <property type="entry name" value="Cysteine proteinases"/>
    <property type="match status" value="1"/>
</dbReference>
<dbReference type="PROSITE" id="PS01358">
    <property type="entry name" value="ZF_RANBP2_1"/>
    <property type="match status" value="4"/>
</dbReference>
<evidence type="ECO:0000256" key="5">
    <source>
        <dbReference type="ARBA" id="ARBA00022737"/>
    </source>
</evidence>
<dbReference type="InterPro" id="IPR000169">
    <property type="entry name" value="Pept_cys_AS"/>
</dbReference>
<dbReference type="CDD" id="cd00044">
    <property type="entry name" value="CysPc"/>
    <property type="match status" value="1"/>
</dbReference>
<dbReference type="GO" id="GO:0006508">
    <property type="term" value="P:proteolysis"/>
    <property type="evidence" value="ECO:0007669"/>
    <property type="project" value="UniProtKB-KW"/>
</dbReference>
<protein>
    <submittedName>
        <fullName evidence="16">Similar to sol: Calpain-D (Drosophila melanogaster)</fullName>
    </submittedName>
</protein>
<gene>
    <name evidence="16" type="ORF">HICCMSTLAB_LOCUS11886</name>
</gene>
<keyword evidence="17" id="KW-1185">Reference proteome</keyword>
<feature type="compositionally biased region" description="Low complexity" evidence="13">
    <location>
        <begin position="783"/>
        <end position="800"/>
    </location>
</feature>
<feature type="compositionally biased region" description="Low complexity" evidence="13">
    <location>
        <begin position="164"/>
        <end position="190"/>
    </location>
</feature>
<evidence type="ECO:0000256" key="7">
    <source>
        <dbReference type="ARBA" id="ARBA00022801"/>
    </source>
</evidence>
<feature type="compositionally biased region" description="Polar residues" evidence="13">
    <location>
        <begin position="599"/>
        <end position="610"/>
    </location>
</feature>
<evidence type="ECO:0000313" key="16">
    <source>
        <dbReference type="EMBL" id="CAG5104206.1"/>
    </source>
</evidence>
<evidence type="ECO:0000313" key="17">
    <source>
        <dbReference type="Proteomes" id="UP000786811"/>
    </source>
</evidence>
<feature type="compositionally biased region" description="Basic and acidic residues" evidence="13">
    <location>
        <begin position="129"/>
        <end position="142"/>
    </location>
</feature>
<evidence type="ECO:0000256" key="1">
    <source>
        <dbReference type="ARBA" id="ARBA00007623"/>
    </source>
</evidence>
<dbReference type="SMART" id="SM00547">
    <property type="entry name" value="ZnF_RBZ"/>
    <property type="match status" value="6"/>
</dbReference>
<keyword evidence="7 11" id="KW-0378">Hydrolase</keyword>
<dbReference type="GO" id="GO:0008270">
    <property type="term" value="F:zinc ion binding"/>
    <property type="evidence" value="ECO:0007669"/>
    <property type="project" value="UniProtKB-KW"/>
</dbReference>
<dbReference type="GO" id="GO:0004198">
    <property type="term" value="F:calcium-dependent cysteine-type endopeptidase activity"/>
    <property type="evidence" value="ECO:0007669"/>
    <property type="project" value="InterPro"/>
</dbReference>
<dbReference type="InterPro" id="IPR001876">
    <property type="entry name" value="Znf_RanBP2"/>
</dbReference>
<dbReference type="Pfam" id="PF00641">
    <property type="entry name" value="Zn_ribbon_RanBP"/>
    <property type="match status" value="5"/>
</dbReference>
<evidence type="ECO:0000256" key="4">
    <source>
        <dbReference type="ARBA" id="ARBA00022723"/>
    </source>
</evidence>
<feature type="domain" description="Calpain catalytic" evidence="15">
    <location>
        <begin position="918"/>
        <end position="1223"/>
    </location>
</feature>
<feature type="region of interest" description="Disordered" evidence="13">
    <location>
        <begin position="776"/>
        <end position="829"/>
    </location>
</feature>
<dbReference type="InterPro" id="IPR038765">
    <property type="entry name" value="Papain-like_cys_pep_sf"/>
</dbReference>
<evidence type="ECO:0000256" key="2">
    <source>
        <dbReference type="ARBA" id="ARBA00022553"/>
    </source>
</evidence>
<dbReference type="Gene3D" id="2.30.30.380">
    <property type="entry name" value="Zn-finger domain of Sec23/24"/>
    <property type="match status" value="2"/>
</dbReference>
<keyword evidence="3 11" id="KW-0645">Protease</keyword>
<feature type="compositionally biased region" description="Low complexity" evidence="13">
    <location>
        <begin position="223"/>
        <end position="233"/>
    </location>
</feature>
<dbReference type="SMART" id="SM00230">
    <property type="entry name" value="CysPc"/>
    <property type="match status" value="1"/>
</dbReference>
<keyword evidence="4" id="KW-0479">Metal-binding</keyword>
<dbReference type="PROSITE" id="PS50203">
    <property type="entry name" value="CALPAIN_CAT"/>
    <property type="match status" value="1"/>
</dbReference>
<dbReference type="InterPro" id="IPR036443">
    <property type="entry name" value="Znf_RanBP2_sf"/>
</dbReference>
<accession>A0A8J2HMD6</accession>
<dbReference type="Pfam" id="PF00648">
    <property type="entry name" value="Peptidase_C2"/>
    <property type="match status" value="1"/>
</dbReference>
<organism evidence="16 17">
    <name type="scientific">Cotesia congregata</name>
    <name type="common">Parasitoid wasp</name>
    <name type="synonym">Apanteles congregatus</name>
    <dbReference type="NCBI Taxonomy" id="51543"/>
    <lineage>
        <taxon>Eukaryota</taxon>
        <taxon>Metazoa</taxon>
        <taxon>Ecdysozoa</taxon>
        <taxon>Arthropoda</taxon>
        <taxon>Hexapoda</taxon>
        <taxon>Insecta</taxon>
        <taxon>Pterygota</taxon>
        <taxon>Neoptera</taxon>
        <taxon>Endopterygota</taxon>
        <taxon>Hymenoptera</taxon>
        <taxon>Apocrita</taxon>
        <taxon>Ichneumonoidea</taxon>
        <taxon>Braconidae</taxon>
        <taxon>Microgastrinae</taxon>
        <taxon>Cotesia</taxon>
    </lineage>
</organism>
<feature type="domain" description="RanBP2-type" evidence="14">
    <location>
        <begin position="741"/>
        <end position="767"/>
    </location>
</feature>
<dbReference type="FunFam" id="3.90.70.10:FF:000010">
    <property type="entry name" value="Calpain 15"/>
    <property type="match status" value="1"/>
</dbReference>
<evidence type="ECO:0000256" key="6">
    <source>
        <dbReference type="ARBA" id="ARBA00022771"/>
    </source>
</evidence>
<feature type="compositionally biased region" description="Polar residues" evidence="13">
    <location>
        <begin position="375"/>
        <end position="389"/>
    </location>
</feature>
<name>A0A8J2HMD6_COTCN</name>
<evidence type="ECO:0000256" key="9">
    <source>
        <dbReference type="ARBA" id="ARBA00022833"/>
    </source>
</evidence>
<keyword evidence="2" id="KW-0597">Phosphoprotein</keyword>
<evidence type="ECO:0000256" key="12">
    <source>
        <dbReference type="PROSITE-ProRule" id="PRU00322"/>
    </source>
</evidence>
<dbReference type="InterPro" id="IPR001300">
    <property type="entry name" value="Peptidase_C2_calpain_cat"/>
</dbReference>
<dbReference type="PROSITE" id="PS00139">
    <property type="entry name" value="THIOL_PROTEASE_CYS"/>
    <property type="match status" value="1"/>
</dbReference>
<evidence type="ECO:0000256" key="11">
    <source>
        <dbReference type="PROSITE-ProRule" id="PRU00239"/>
    </source>
</evidence>
<feature type="active site" evidence="10 11">
    <location>
        <position position="1167"/>
    </location>
</feature>
<comment type="similarity">
    <text evidence="1">Belongs to the peptidase C2 family.</text>
</comment>
<reference evidence="16" key="1">
    <citation type="submission" date="2021-04" db="EMBL/GenBank/DDBJ databases">
        <authorList>
            <person name="Chebbi M.A.C M."/>
        </authorList>
    </citation>
    <scope>NUCLEOTIDE SEQUENCE</scope>
</reference>
<proteinExistence type="inferred from homology"/>
<dbReference type="PANTHER" id="PTHR10183">
    <property type="entry name" value="CALPAIN"/>
    <property type="match status" value="1"/>
</dbReference>
<dbReference type="InterPro" id="IPR022684">
    <property type="entry name" value="Calpain_cysteine_protease"/>
</dbReference>
<dbReference type="EMBL" id="CAJNRD030001123">
    <property type="protein sequence ID" value="CAG5104206.1"/>
    <property type="molecule type" value="Genomic_DNA"/>
</dbReference>
<dbReference type="Proteomes" id="UP000786811">
    <property type="component" value="Unassembled WGS sequence"/>
</dbReference>
<dbReference type="PRINTS" id="PR00704">
    <property type="entry name" value="CALPAIN"/>
</dbReference>
<keyword evidence="5" id="KW-0677">Repeat</keyword>
<evidence type="ECO:0000256" key="3">
    <source>
        <dbReference type="ARBA" id="ARBA00022670"/>
    </source>
</evidence>
<dbReference type="GO" id="GO:0005737">
    <property type="term" value="C:cytoplasm"/>
    <property type="evidence" value="ECO:0007669"/>
    <property type="project" value="TreeGrafter"/>
</dbReference>
<keyword evidence="8 11" id="KW-0788">Thiol protease</keyword>
<evidence type="ECO:0000256" key="10">
    <source>
        <dbReference type="PIRSR" id="PIRSR622684-1"/>
    </source>
</evidence>
<dbReference type="Gene3D" id="3.90.70.10">
    <property type="entry name" value="Cysteine proteinases"/>
    <property type="match status" value="1"/>
</dbReference>
<evidence type="ECO:0000256" key="13">
    <source>
        <dbReference type="SAM" id="MobiDB-lite"/>
    </source>
</evidence>